<feature type="region of interest" description="Disordered" evidence="5">
    <location>
        <begin position="1"/>
        <end position="24"/>
    </location>
</feature>
<dbReference type="EMBL" id="CDPU01000134">
    <property type="protein sequence ID" value="CEO57724.1"/>
    <property type="molecule type" value="Genomic_DNA"/>
</dbReference>
<evidence type="ECO:0000256" key="3">
    <source>
        <dbReference type="ARBA" id="ARBA00022630"/>
    </source>
</evidence>
<evidence type="ECO:0000256" key="1">
    <source>
        <dbReference type="ARBA" id="ARBA00001974"/>
    </source>
</evidence>
<dbReference type="Pfam" id="PF05199">
    <property type="entry name" value="GMC_oxred_C"/>
    <property type="match status" value="1"/>
</dbReference>
<proteinExistence type="inferred from homology"/>
<feature type="domain" description="Glucose-methanol-choline oxidoreductase N-terminal" evidence="6">
    <location>
        <begin position="361"/>
        <end position="375"/>
    </location>
</feature>
<gene>
    <name evidence="7" type="ORF">BN869_000013782_1</name>
</gene>
<dbReference type="GO" id="GO:0016614">
    <property type="term" value="F:oxidoreductase activity, acting on CH-OH group of donors"/>
    <property type="evidence" value="ECO:0007669"/>
    <property type="project" value="InterPro"/>
</dbReference>
<dbReference type="PIRSF" id="PIRSF000137">
    <property type="entry name" value="Alcohol_oxidase"/>
    <property type="match status" value="1"/>
</dbReference>
<evidence type="ECO:0000256" key="4">
    <source>
        <dbReference type="ARBA" id="ARBA00022827"/>
    </source>
</evidence>
<dbReference type="PANTHER" id="PTHR11552">
    <property type="entry name" value="GLUCOSE-METHANOL-CHOLINE GMC OXIDOREDUCTASE"/>
    <property type="match status" value="1"/>
</dbReference>
<dbReference type="Gene3D" id="3.30.560.10">
    <property type="entry name" value="Glucose Oxidase, domain 3"/>
    <property type="match status" value="1"/>
</dbReference>
<accession>A0A0B7KKM9</accession>
<keyword evidence="4" id="KW-0274">FAD</keyword>
<dbReference type="InterPro" id="IPR012132">
    <property type="entry name" value="GMC_OxRdtase"/>
</dbReference>
<dbReference type="InterPro" id="IPR007867">
    <property type="entry name" value="GMC_OxRtase_C"/>
</dbReference>
<evidence type="ECO:0000256" key="2">
    <source>
        <dbReference type="ARBA" id="ARBA00010790"/>
    </source>
</evidence>
<keyword evidence="3" id="KW-0285">Flavoprotein</keyword>
<comment type="similarity">
    <text evidence="2">Belongs to the GMC oxidoreductase family.</text>
</comment>
<feature type="compositionally biased region" description="Polar residues" evidence="5">
    <location>
        <begin position="1"/>
        <end position="19"/>
    </location>
</feature>
<name>A0A0B7KKM9_BIOOC</name>
<dbReference type="InterPro" id="IPR036188">
    <property type="entry name" value="FAD/NAD-bd_sf"/>
</dbReference>
<evidence type="ECO:0000256" key="5">
    <source>
        <dbReference type="SAM" id="MobiDB-lite"/>
    </source>
</evidence>
<dbReference type="SUPFAM" id="SSF51905">
    <property type="entry name" value="FAD/NAD(P)-binding domain"/>
    <property type="match status" value="1"/>
</dbReference>
<sequence length="659" mass="72356">MSESSTTYMPETTVSSMRSQGGALPEEEIDTLRDYEYVVVGSGAGGGPLAANLARNGHKVLLLEAGDDQGSNLNQQVPAFNFRSTEDEKMRWDYFVKHYGDEKLAQKDSKMTWETPTGTLYVGLDPPSGSKPRGILYPRAGTLGGCTAHNAMITIYPHESDWSNIADLTGDTSWAPSNMRQYFKRLERCEYLPNGTPGHGFNGWLGTNRADLKLALGDFKILSIIGAAATAMGHTILSLIPEKVSQLLGLLLRDVNSIDPRRDMTEGIYQLPLATSHGKRSSPRDFLVDTAEKYPLEIRTGCLATRVLFDEKPSANTTPRAIGVEFLEGKSLYKADPRSSSSIIGTKHRALVSREVILAAGAFGTPQILKLSGVGPKDELERFGIRVVKDMQGVGTNLQDRYEIPVVTKIQGDFPIIEKCTYGKPRDPCLEEWKHRRGPYLSNGLTIGIVKKSSLADADPDLFIFGGPAFFRGYFPGYSELATSDKRHFTWAVLKAHTHNQDGTVMLTSADPRDVPDINFNYFTTTPDESQVAQRDLGAIAEGLDFARRIMDDVLPVVTGPLEEASPGRHLASTEQVKEFIRNEAWGHHASCSCPIGADGDPKAVLDSRFRVRGVSNLRVVDASVFPRIPGFFVVLPIYMVSEKATDAILESIGESRHV</sequence>
<reference evidence="7" key="1">
    <citation type="submission" date="2015-01" db="EMBL/GenBank/DDBJ databases">
        <authorList>
            <person name="Durling Mikael"/>
        </authorList>
    </citation>
    <scope>NUCLEOTIDE SEQUENCE</scope>
</reference>
<dbReference type="Gene3D" id="3.50.50.60">
    <property type="entry name" value="FAD/NAD(P)-binding domain"/>
    <property type="match status" value="1"/>
</dbReference>
<dbReference type="Pfam" id="PF00732">
    <property type="entry name" value="GMC_oxred_N"/>
    <property type="match status" value="1"/>
</dbReference>
<comment type="cofactor">
    <cofactor evidence="1">
        <name>FAD</name>
        <dbReference type="ChEBI" id="CHEBI:57692"/>
    </cofactor>
</comment>
<dbReference type="InterPro" id="IPR000172">
    <property type="entry name" value="GMC_OxRdtase_N"/>
</dbReference>
<dbReference type="SUPFAM" id="SSF54373">
    <property type="entry name" value="FAD-linked reductases, C-terminal domain"/>
    <property type="match status" value="1"/>
</dbReference>
<dbReference type="PANTHER" id="PTHR11552:SF147">
    <property type="entry name" value="CHOLINE DEHYDROGENASE, MITOCHONDRIAL"/>
    <property type="match status" value="1"/>
</dbReference>
<dbReference type="PROSITE" id="PS00624">
    <property type="entry name" value="GMC_OXRED_2"/>
    <property type="match status" value="1"/>
</dbReference>
<organism evidence="7">
    <name type="scientific">Bionectria ochroleuca</name>
    <name type="common">Gliocladium roseum</name>
    <dbReference type="NCBI Taxonomy" id="29856"/>
    <lineage>
        <taxon>Eukaryota</taxon>
        <taxon>Fungi</taxon>
        <taxon>Dikarya</taxon>
        <taxon>Ascomycota</taxon>
        <taxon>Pezizomycotina</taxon>
        <taxon>Sordariomycetes</taxon>
        <taxon>Hypocreomycetidae</taxon>
        <taxon>Hypocreales</taxon>
        <taxon>Bionectriaceae</taxon>
        <taxon>Clonostachys</taxon>
    </lineage>
</organism>
<dbReference type="AlphaFoldDB" id="A0A0B7KKM9"/>
<evidence type="ECO:0000259" key="6">
    <source>
        <dbReference type="PROSITE" id="PS00624"/>
    </source>
</evidence>
<dbReference type="GO" id="GO:0050660">
    <property type="term" value="F:flavin adenine dinucleotide binding"/>
    <property type="evidence" value="ECO:0007669"/>
    <property type="project" value="InterPro"/>
</dbReference>
<protein>
    <recommendedName>
        <fullName evidence="6">Glucose-methanol-choline oxidoreductase N-terminal domain-containing protein</fullName>
    </recommendedName>
</protein>
<dbReference type="Pfam" id="PF13450">
    <property type="entry name" value="NAD_binding_8"/>
    <property type="match status" value="1"/>
</dbReference>
<evidence type="ECO:0000313" key="7">
    <source>
        <dbReference type="EMBL" id="CEO57724.1"/>
    </source>
</evidence>